<evidence type="ECO:0000259" key="12">
    <source>
        <dbReference type="PROSITE" id="PS50109"/>
    </source>
</evidence>
<dbReference type="PRINTS" id="PR00344">
    <property type="entry name" value="BCTRLSENSOR"/>
</dbReference>
<evidence type="ECO:0000256" key="2">
    <source>
        <dbReference type="ARBA" id="ARBA00004370"/>
    </source>
</evidence>
<evidence type="ECO:0000256" key="9">
    <source>
        <dbReference type="ARBA" id="ARBA00023136"/>
    </source>
</evidence>
<comment type="subcellular location">
    <subcellularLocation>
        <location evidence="2">Membrane</location>
    </subcellularLocation>
</comment>
<name>A0ABX1WH79_9RHOB</name>
<dbReference type="EMBL" id="WVQY01000012">
    <property type="protein sequence ID" value="NOD32579.1"/>
    <property type="molecule type" value="Genomic_DNA"/>
</dbReference>
<dbReference type="InterPro" id="IPR036890">
    <property type="entry name" value="HATPase_C_sf"/>
</dbReference>
<proteinExistence type="predicted"/>
<evidence type="ECO:0000313" key="13">
    <source>
        <dbReference type="EMBL" id="NOD32579.1"/>
    </source>
</evidence>
<dbReference type="SMART" id="SM00387">
    <property type="entry name" value="HATPase_c"/>
    <property type="match status" value="1"/>
</dbReference>
<feature type="transmembrane region" description="Helical" evidence="11">
    <location>
        <begin position="12"/>
        <end position="35"/>
    </location>
</feature>
<evidence type="ECO:0000256" key="7">
    <source>
        <dbReference type="ARBA" id="ARBA00022777"/>
    </source>
</evidence>
<dbReference type="PROSITE" id="PS50109">
    <property type="entry name" value="HIS_KIN"/>
    <property type="match status" value="1"/>
</dbReference>
<dbReference type="InterPro" id="IPR050428">
    <property type="entry name" value="TCS_sensor_his_kinase"/>
</dbReference>
<organism evidence="13 14">
    <name type="scientific">Ruegeria atlantica</name>
    <dbReference type="NCBI Taxonomy" id="81569"/>
    <lineage>
        <taxon>Bacteria</taxon>
        <taxon>Pseudomonadati</taxon>
        <taxon>Pseudomonadota</taxon>
        <taxon>Alphaproteobacteria</taxon>
        <taxon>Rhodobacterales</taxon>
        <taxon>Roseobacteraceae</taxon>
        <taxon>Ruegeria</taxon>
    </lineage>
</organism>
<dbReference type="PANTHER" id="PTHR45436">
    <property type="entry name" value="SENSOR HISTIDINE KINASE YKOH"/>
    <property type="match status" value="1"/>
</dbReference>
<comment type="catalytic activity">
    <reaction evidence="1">
        <text>ATP + protein L-histidine = ADP + protein N-phospho-L-histidine.</text>
        <dbReference type="EC" id="2.7.13.3"/>
    </reaction>
</comment>
<keyword evidence="8 11" id="KW-1133">Transmembrane helix</keyword>
<dbReference type="InterPro" id="IPR004358">
    <property type="entry name" value="Sig_transdc_His_kin-like_C"/>
</dbReference>
<protein>
    <recommendedName>
        <fullName evidence="3">histidine kinase</fullName>
        <ecNumber evidence="3">2.7.13.3</ecNumber>
    </recommendedName>
</protein>
<keyword evidence="6 11" id="KW-0812">Transmembrane</keyword>
<feature type="region of interest" description="Disordered" evidence="10">
    <location>
        <begin position="381"/>
        <end position="404"/>
    </location>
</feature>
<dbReference type="Pfam" id="PF02518">
    <property type="entry name" value="HATPase_c"/>
    <property type="match status" value="1"/>
</dbReference>
<dbReference type="EC" id="2.7.13.3" evidence="3"/>
<reference evidence="13 14" key="1">
    <citation type="submission" date="2019-12" db="EMBL/GenBank/DDBJ databases">
        <title>Ruegeria JWLKs population differentiation of coral mucus and skeleton niches.</title>
        <authorList>
            <person name="Luo D."/>
        </authorList>
    </citation>
    <scope>NUCLEOTIDE SEQUENCE [LARGE SCALE GENOMIC DNA]</scope>
    <source>
        <strain evidence="13 14">HKCCD6238</strain>
    </source>
</reference>
<evidence type="ECO:0000313" key="14">
    <source>
        <dbReference type="Proteomes" id="UP000599383"/>
    </source>
</evidence>
<evidence type="ECO:0000256" key="3">
    <source>
        <dbReference type="ARBA" id="ARBA00012438"/>
    </source>
</evidence>
<keyword evidence="9 11" id="KW-0472">Membrane</keyword>
<keyword evidence="7" id="KW-0418">Kinase</keyword>
<dbReference type="Gene3D" id="3.30.565.10">
    <property type="entry name" value="Histidine kinase-like ATPase, C-terminal domain"/>
    <property type="match status" value="1"/>
</dbReference>
<accession>A0ABX1WH79</accession>
<gene>
    <name evidence="13" type="ORF">GS617_20085</name>
</gene>
<dbReference type="InterPro" id="IPR005467">
    <property type="entry name" value="His_kinase_dom"/>
</dbReference>
<keyword evidence="14" id="KW-1185">Reference proteome</keyword>
<dbReference type="RefSeq" id="WP_171364584.1">
    <property type="nucleotide sequence ID" value="NZ_WVQY01000012.1"/>
</dbReference>
<sequence>MTHNWATIPRRVSIATIAICCAILGIGAMICIQVYRAHEIGEMDLLLGQDLLIEARRVAYDGAQAELLESVGPSYYDLTNEQWFWQLTRDGSDEILLQSPSLGPVTADSWVLDVPEAGGNFVIPGGDVLRGRRAAFPGMEPDETLTFRIAAPLMHVTEETNRAAKLIALIFIGLAIVVSVSVYITVNRGLMPLKRLSNSVKVMRKNDTIIDDQKWPPDLVPVVDELRELHWRNGTIIEKHRRKNAELAHGLKTPLAALARVAEELEGDKGDQITDFVGRMTGVIKRNLSRARTERPYGKSSPVHACAEDVSFALGITLRNRMPHIENAIDAGTTFWGEEADIQEILGNLLENACLWAKSHVRISVTAPEPGMITLSIEDDGPGMEADKAKQGAPVQRGDQEETEEHGLGLLIVQDIAELYGGAVNIGTSPLGGARVSVMLPGKIKA</sequence>
<dbReference type="SUPFAM" id="SSF55874">
    <property type="entry name" value="ATPase domain of HSP90 chaperone/DNA topoisomerase II/histidine kinase"/>
    <property type="match status" value="1"/>
</dbReference>
<evidence type="ECO:0000256" key="1">
    <source>
        <dbReference type="ARBA" id="ARBA00000085"/>
    </source>
</evidence>
<comment type="caution">
    <text evidence="13">The sequence shown here is derived from an EMBL/GenBank/DDBJ whole genome shotgun (WGS) entry which is preliminary data.</text>
</comment>
<feature type="domain" description="Histidine kinase" evidence="12">
    <location>
        <begin position="246"/>
        <end position="444"/>
    </location>
</feature>
<keyword evidence="5" id="KW-0808">Transferase</keyword>
<evidence type="ECO:0000256" key="6">
    <source>
        <dbReference type="ARBA" id="ARBA00022692"/>
    </source>
</evidence>
<evidence type="ECO:0000256" key="10">
    <source>
        <dbReference type="SAM" id="MobiDB-lite"/>
    </source>
</evidence>
<evidence type="ECO:0000256" key="8">
    <source>
        <dbReference type="ARBA" id="ARBA00022989"/>
    </source>
</evidence>
<feature type="transmembrane region" description="Helical" evidence="11">
    <location>
        <begin position="166"/>
        <end position="186"/>
    </location>
</feature>
<evidence type="ECO:0000256" key="5">
    <source>
        <dbReference type="ARBA" id="ARBA00022679"/>
    </source>
</evidence>
<keyword evidence="4" id="KW-0597">Phosphoprotein</keyword>
<evidence type="ECO:0000256" key="4">
    <source>
        <dbReference type="ARBA" id="ARBA00022553"/>
    </source>
</evidence>
<dbReference type="InterPro" id="IPR003594">
    <property type="entry name" value="HATPase_dom"/>
</dbReference>
<dbReference type="PANTHER" id="PTHR45436:SF5">
    <property type="entry name" value="SENSOR HISTIDINE KINASE TRCS"/>
    <property type="match status" value="1"/>
</dbReference>
<evidence type="ECO:0000256" key="11">
    <source>
        <dbReference type="SAM" id="Phobius"/>
    </source>
</evidence>
<dbReference type="Proteomes" id="UP000599383">
    <property type="component" value="Unassembled WGS sequence"/>
</dbReference>